<dbReference type="NCBIfam" id="TIGR00688">
    <property type="entry name" value="rarD"/>
    <property type="match status" value="1"/>
</dbReference>
<evidence type="ECO:0000256" key="8">
    <source>
        <dbReference type="SAM" id="Phobius"/>
    </source>
</evidence>
<feature type="transmembrane region" description="Helical" evidence="8">
    <location>
        <begin position="89"/>
        <end position="110"/>
    </location>
</feature>
<keyword evidence="4" id="KW-1003">Cell membrane</keyword>
<evidence type="ECO:0000256" key="7">
    <source>
        <dbReference type="ARBA" id="ARBA00023136"/>
    </source>
</evidence>
<evidence type="ECO:0000256" key="5">
    <source>
        <dbReference type="ARBA" id="ARBA00022692"/>
    </source>
</evidence>
<dbReference type="InterPro" id="IPR037185">
    <property type="entry name" value="EmrE-like"/>
</dbReference>
<organism evidence="10 11">
    <name type="scientific">Microbacterium lacus</name>
    <dbReference type="NCBI Taxonomy" id="415217"/>
    <lineage>
        <taxon>Bacteria</taxon>
        <taxon>Bacillati</taxon>
        <taxon>Actinomycetota</taxon>
        <taxon>Actinomycetes</taxon>
        <taxon>Micrococcales</taxon>
        <taxon>Microbacteriaceae</taxon>
        <taxon>Microbacterium</taxon>
    </lineage>
</organism>
<comment type="similarity">
    <text evidence="2">Belongs to the EamA transporter family.</text>
</comment>
<keyword evidence="11" id="KW-1185">Reference proteome</keyword>
<keyword evidence="6 8" id="KW-1133">Transmembrane helix</keyword>
<feature type="transmembrane region" description="Helical" evidence="8">
    <location>
        <begin position="116"/>
        <end position="137"/>
    </location>
</feature>
<dbReference type="PANTHER" id="PTHR22911:SF137">
    <property type="entry name" value="SOLUTE CARRIER FAMILY 35 MEMBER G2-RELATED"/>
    <property type="match status" value="1"/>
</dbReference>
<comment type="caution">
    <text evidence="10">The sequence shown here is derived from an EMBL/GenBank/DDBJ whole genome shotgun (WGS) entry which is preliminary data.</text>
</comment>
<proteinExistence type="inferred from homology"/>
<dbReference type="Proteomes" id="UP001500596">
    <property type="component" value="Unassembled WGS sequence"/>
</dbReference>
<feature type="transmembrane region" description="Helical" evidence="8">
    <location>
        <begin position="167"/>
        <end position="184"/>
    </location>
</feature>
<dbReference type="RefSeq" id="WP_344051961.1">
    <property type="nucleotide sequence ID" value="NZ_BAAAPK010000001.1"/>
</dbReference>
<dbReference type="SUPFAM" id="SSF103481">
    <property type="entry name" value="Multidrug resistance efflux transporter EmrE"/>
    <property type="match status" value="2"/>
</dbReference>
<dbReference type="EMBL" id="BAAAPK010000001">
    <property type="protein sequence ID" value="GAA1666747.1"/>
    <property type="molecule type" value="Genomic_DNA"/>
</dbReference>
<reference evidence="10 11" key="1">
    <citation type="journal article" date="2019" name="Int. J. Syst. Evol. Microbiol.">
        <title>The Global Catalogue of Microorganisms (GCM) 10K type strain sequencing project: providing services to taxonomists for standard genome sequencing and annotation.</title>
        <authorList>
            <consortium name="The Broad Institute Genomics Platform"/>
            <consortium name="The Broad Institute Genome Sequencing Center for Infectious Disease"/>
            <person name="Wu L."/>
            <person name="Ma J."/>
        </authorList>
    </citation>
    <scope>NUCLEOTIDE SEQUENCE [LARGE SCALE GENOMIC DNA]</scope>
    <source>
        <strain evidence="10 11">JCM 15575</strain>
    </source>
</reference>
<protein>
    <submittedName>
        <fullName evidence="10">EamA family transporter RarD</fullName>
    </submittedName>
</protein>
<dbReference type="InterPro" id="IPR004626">
    <property type="entry name" value="RarD"/>
</dbReference>
<dbReference type="PANTHER" id="PTHR22911">
    <property type="entry name" value="ACYL-MALONYL CONDENSING ENZYME-RELATED"/>
    <property type="match status" value="1"/>
</dbReference>
<feature type="transmembrane region" description="Helical" evidence="8">
    <location>
        <begin position="258"/>
        <end position="278"/>
    </location>
</feature>
<evidence type="ECO:0000256" key="4">
    <source>
        <dbReference type="ARBA" id="ARBA00022475"/>
    </source>
</evidence>
<evidence type="ECO:0000256" key="3">
    <source>
        <dbReference type="ARBA" id="ARBA00022448"/>
    </source>
</evidence>
<feature type="transmembrane region" description="Helical" evidence="8">
    <location>
        <begin position="204"/>
        <end position="224"/>
    </location>
</feature>
<feature type="transmembrane region" description="Helical" evidence="8">
    <location>
        <begin position="230"/>
        <end position="251"/>
    </location>
</feature>
<evidence type="ECO:0000256" key="1">
    <source>
        <dbReference type="ARBA" id="ARBA00004651"/>
    </source>
</evidence>
<evidence type="ECO:0000256" key="2">
    <source>
        <dbReference type="ARBA" id="ARBA00007362"/>
    </source>
</evidence>
<feature type="domain" description="EamA" evidence="9">
    <location>
        <begin position="25"/>
        <end position="161"/>
    </location>
</feature>
<evidence type="ECO:0000313" key="10">
    <source>
        <dbReference type="EMBL" id="GAA1666747.1"/>
    </source>
</evidence>
<evidence type="ECO:0000259" key="9">
    <source>
        <dbReference type="Pfam" id="PF00892"/>
    </source>
</evidence>
<feature type="transmembrane region" description="Helical" evidence="8">
    <location>
        <begin position="144"/>
        <end position="161"/>
    </location>
</feature>
<feature type="transmembrane region" description="Helical" evidence="8">
    <location>
        <begin position="24"/>
        <end position="44"/>
    </location>
</feature>
<keyword evidence="7 8" id="KW-0472">Membrane</keyword>
<gene>
    <name evidence="10" type="primary">rarD</name>
    <name evidence="10" type="ORF">GCM10009807_08590</name>
</gene>
<sequence length="323" mass="34790">MSRPDPETARAASGSQIDTPRERALGGLYAFTAYLLWGFLPLYFLLLAPTGPFELVAWRILLSLIFCAFLLTVLRGWGRLLAVVRRPRLLLWTGVAGALIYVNWQVYILATLSGHVIEASLGYFMNPIVTVVLGVVVLRERLRVVQWIAVGIAVAAVAVIVVGYGDFPWIALTLAFTFGIYGLVKKRLGPSVDAVSGLTLESAWLVPVAAVILIVVGSTSGLTMGAAGPWHALLLSLAGVITAVPLLLFAAGARRIPLTVVGLLQFIAPILQFIIGAWLLGEPMPLERWIGFALVWLALIVLSVDSVLFARRARGVSDVGELT</sequence>
<keyword evidence="3" id="KW-0813">Transport</keyword>
<evidence type="ECO:0000313" key="11">
    <source>
        <dbReference type="Proteomes" id="UP001500596"/>
    </source>
</evidence>
<name>A0ABN2G8Y2_9MICO</name>
<dbReference type="InterPro" id="IPR000620">
    <property type="entry name" value="EamA_dom"/>
</dbReference>
<evidence type="ECO:0000256" key="6">
    <source>
        <dbReference type="ARBA" id="ARBA00022989"/>
    </source>
</evidence>
<feature type="transmembrane region" description="Helical" evidence="8">
    <location>
        <begin position="290"/>
        <end position="310"/>
    </location>
</feature>
<comment type="subcellular location">
    <subcellularLocation>
        <location evidence="1">Cell membrane</location>
        <topology evidence="1">Multi-pass membrane protein</topology>
    </subcellularLocation>
</comment>
<dbReference type="Pfam" id="PF00892">
    <property type="entry name" value="EamA"/>
    <property type="match status" value="2"/>
</dbReference>
<keyword evidence="5 8" id="KW-0812">Transmembrane</keyword>
<feature type="transmembrane region" description="Helical" evidence="8">
    <location>
        <begin position="56"/>
        <end position="77"/>
    </location>
</feature>
<feature type="domain" description="EamA" evidence="9">
    <location>
        <begin position="170"/>
        <end position="303"/>
    </location>
</feature>
<accession>A0ABN2G8Y2</accession>